<dbReference type="AlphaFoldDB" id="A0A340Y0G8"/>
<dbReference type="InterPro" id="IPR036390">
    <property type="entry name" value="WH_DNA-bd_sf"/>
</dbReference>
<dbReference type="OrthoDB" id="9926427at2759"/>
<gene>
    <name evidence="8" type="primary">LOC103069420</name>
</gene>
<organism evidence="7 8">
    <name type="scientific">Lipotes vexillifer</name>
    <name type="common">Yangtze river dolphin</name>
    <dbReference type="NCBI Taxonomy" id="118797"/>
    <lineage>
        <taxon>Eukaryota</taxon>
        <taxon>Metazoa</taxon>
        <taxon>Chordata</taxon>
        <taxon>Craniata</taxon>
        <taxon>Vertebrata</taxon>
        <taxon>Euteleostomi</taxon>
        <taxon>Mammalia</taxon>
        <taxon>Eutheria</taxon>
        <taxon>Laurasiatheria</taxon>
        <taxon>Artiodactyla</taxon>
        <taxon>Whippomorpha</taxon>
        <taxon>Cetacea</taxon>
        <taxon>Odontoceti</taxon>
        <taxon>Lipotidae</taxon>
        <taxon>Lipotes</taxon>
    </lineage>
</organism>
<dbReference type="InterPro" id="IPR001766">
    <property type="entry name" value="Fork_head_dom"/>
</dbReference>
<dbReference type="GO" id="GO:0009653">
    <property type="term" value="P:anatomical structure morphogenesis"/>
    <property type="evidence" value="ECO:0007669"/>
    <property type="project" value="TreeGrafter"/>
</dbReference>
<evidence type="ECO:0000313" key="7">
    <source>
        <dbReference type="Proteomes" id="UP000265300"/>
    </source>
</evidence>
<dbReference type="Proteomes" id="UP000265300">
    <property type="component" value="Unplaced"/>
</dbReference>
<dbReference type="GO" id="GO:0030154">
    <property type="term" value="P:cell differentiation"/>
    <property type="evidence" value="ECO:0007669"/>
    <property type="project" value="TreeGrafter"/>
</dbReference>
<dbReference type="KEGG" id="lve:103069420"/>
<feature type="compositionally biased region" description="Basic and acidic residues" evidence="5">
    <location>
        <begin position="134"/>
        <end position="149"/>
    </location>
</feature>
<dbReference type="InterPro" id="IPR050211">
    <property type="entry name" value="FOX_domain-containing"/>
</dbReference>
<dbReference type="PROSITE" id="PS00658">
    <property type="entry name" value="FORK_HEAD_2"/>
    <property type="match status" value="1"/>
</dbReference>
<dbReference type="RefSeq" id="XP_007467141.1">
    <property type="nucleotide sequence ID" value="XM_007467079.1"/>
</dbReference>
<dbReference type="Pfam" id="PF00250">
    <property type="entry name" value="Forkhead"/>
    <property type="match status" value="1"/>
</dbReference>
<dbReference type="PANTHER" id="PTHR11829:SF211">
    <property type="entry name" value="FORKHEAD BOX PROTEIN L3"/>
    <property type="match status" value="1"/>
</dbReference>
<dbReference type="SUPFAM" id="SSF46785">
    <property type="entry name" value="Winged helix' DNA-binding domain"/>
    <property type="match status" value="1"/>
</dbReference>
<dbReference type="InParanoid" id="A0A340Y0G8"/>
<dbReference type="PROSITE" id="PS50039">
    <property type="entry name" value="FORK_HEAD_3"/>
    <property type="match status" value="1"/>
</dbReference>
<evidence type="ECO:0000313" key="8">
    <source>
        <dbReference type="RefSeq" id="XP_007467141.1"/>
    </source>
</evidence>
<dbReference type="PRINTS" id="PR00053">
    <property type="entry name" value="FORKHEAD"/>
</dbReference>
<dbReference type="GO" id="GO:0000981">
    <property type="term" value="F:DNA-binding transcription factor activity, RNA polymerase II-specific"/>
    <property type="evidence" value="ECO:0007669"/>
    <property type="project" value="TreeGrafter"/>
</dbReference>
<evidence type="ECO:0000256" key="3">
    <source>
        <dbReference type="ARBA" id="ARBA00023242"/>
    </source>
</evidence>
<evidence type="ECO:0000256" key="1">
    <source>
        <dbReference type="ARBA" id="ARBA00004123"/>
    </source>
</evidence>
<protein>
    <submittedName>
        <fullName evidence="8">Forkhead box protein S1-like</fullName>
    </submittedName>
</protein>
<dbReference type="GO" id="GO:0005634">
    <property type="term" value="C:nucleus"/>
    <property type="evidence" value="ECO:0007669"/>
    <property type="project" value="UniProtKB-SubCell"/>
</dbReference>
<evidence type="ECO:0000256" key="4">
    <source>
        <dbReference type="PROSITE-ProRule" id="PRU00089"/>
    </source>
</evidence>
<evidence type="ECO:0000256" key="2">
    <source>
        <dbReference type="ARBA" id="ARBA00023125"/>
    </source>
</evidence>
<dbReference type="FunFam" id="1.10.10.10:FF:000266">
    <property type="entry name" value="Forkhead box protein L1"/>
    <property type="match status" value="1"/>
</dbReference>
<keyword evidence="7" id="KW-1185">Reference proteome</keyword>
<feature type="compositionally biased region" description="Pro residues" evidence="5">
    <location>
        <begin position="314"/>
        <end position="331"/>
    </location>
</feature>
<feature type="compositionally biased region" description="Polar residues" evidence="5">
    <location>
        <begin position="298"/>
        <end position="313"/>
    </location>
</feature>
<evidence type="ECO:0000259" key="6">
    <source>
        <dbReference type="PROSITE" id="PS50039"/>
    </source>
</evidence>
<proteinExistence type="predicted"/>
<dbReference type="GO" id="GO:0000978">
    <property type="term" value="F:RNA polymerase II cis-regulatory region sequence-specific DNA binding"/>
    <property type="evidence" value="ECO:0007669"/>
    <property type="project" value="TreeGrafter"/>
</dbReference>
<reference evidence="8" key="1">
    <citation type="submission" date="2025-08" db="UniProtKB">
        <authorList>
            <consortium name="RefSeq"/>
        </authorList>
    </citation>
    <scope>IDENTIFICATION</scope>
</reference>
<accession>A0A340Y0G8</accession>
<keyword evidence="2 4" id="KW-0238">DNA-binding</keyword>
<dbReference type="InterPro" id="IPR036388">
    <property type="entry name" value="WH-like_DNA-bd_sf"/>
</dbReference>
<keyword evidence="3 4" id="KW-0539">Nucleus</keyword>
<feature type="region of interest" description="Disordered" evidence="5">
    <location>
        <begin position="128"/>
        <end position="179"/>
    </location>
</feature>
<name>A0A340Y0G8_LIPVE</name>
<dbReference type="SMART" id="SM00339">
    <property type="entry name" value="FH"/>
    <property type="match status" value="1"/>
</dbReference>
<comment type="subcellular location">
    <subcellularLocation>
        <location evidence="1 4">Nucleus</location>
    </subcellularLocation>
</comment>
<dbReference type="GeneID" id="103069420"/>
<feature type="DNA-binding region" description="Fork-head" evidence="4">
    <location>
        <begin position="32"/>
        <end position="130"/>
    </location>
</feature>
<dbReference type="Gene3D" id="1.10.10.10">
    <property type="entry name" value="Winged helix-like DNA-binding domain superfamily/Winged helix DNA-binding domain"/>
    <property type="match status" value="1"/>
</dbReference>
<sequence length="395" mass="43453">MFDSSQYPYNCFNYDADDYPAGSSDEEKRLTRPAYSYIALIAMAIQQSPTGKVTLSGIYDFITRKFPYYRANQRAWQNSIRHNLSLNSCFVKVPRTHGHEKGKGNYWTFAGGCESLLDLFENGNYRRRRRRRGPKLEEARGTRAAEAEAPRGPPEPATARGSPVPRREAPTPASPAALGREAHRGIKFSIDHILSTPDPFPGLRSPYAQEGRYPRLEARQMNLHLWTMCHQLPHCGPDHSSLLENTVCRATSAPSAFEQNAAPLYSLLPTPLTSPHLAYLRQQVSYLLPAPSSHPPTCRQTRLSCPQSKSRLQPSPPPGKGRSAHPPPLPRPLGSSHAAPLESCPQAWNDPLSSSSLLVSTRSSSPLGAAASPVAFLPATKPATTQRCLLPSLGF</sequence>
<evidence type="ECO:0000256" key="5">
    <source>
        <dbReference type="SAM" id="MobiDB-lite"/>
    </source>
</evidence>
<dbReference type="PANTHER" id="PTHR11829">
    <property type="entry name" value="FORKHEAD BOX PROTEIN"/>
    <property type="match status" value="1"/>
</dbReference>
<feature type="domain" description="Fork-head" evidence="6">
    <location>
        <begin position="32"/>
        <end position="130"/>
    </location>
</feature>
<dbReference type="InterPro" id="IPR030456">
    <property type="entry name" value="TF_fork_head_CS_2"/>
</dbReference>
<feature type="region of interest" description="Disordered" evidence="5">
    <location>
        <begin position="291"/>
        <end position="345"/>
    </location>
</feature>